<name>D0A0G2_TRYB9</name>
<organism evidence="2 3">
    <name type="scientific">Trypanosoma brucei gambiense (strain MHOM/CI/86/DAL972)</name>
    <dbReference type="NCBI Taxonomy" id="679716"/>
    <lineage>
        <taxon>Eukaryota</taxon>
        <taxon>Discoba</taxon>
        <taxon>Euglenozoa</taxon>
        <taxon>Kinetoplastea</taxon>
        <taxon>Metakinetoplastina</taxon>
        <taxon>Trypanosomatida</taxon>
        <taxon>Trypanosomatidae</taxon>
        <taxon>Trypanosoma</taxon>
    </lineage>
</organism>
<evidence type="ECO:0000313" key="3">
    <source>
        <dbReference type="Proteomes" id="UP000002316"/>
    </source>
</evidence>
<protein>
    <submittedName>
        <fullName evidence="2">Uncharacterized protein</fullName>
    </submittedName>
</protein>
<proteinExistence type="predicted"/>
<evidence type="ECO:0000256" key="1">
    <source>
        <dbReference type="SAM" id="MobiDB-lite"/>
    </source>
</evidence>
<dbReference type="GeneID" id="23865069"/>
<dbReference type="RefSeq" id="XP_011778984.1">
    <property type="nucleotide sequence ID" value="XM_011780682.1"/>
</dbReference>
<dbReference type="AlphaFoldDB" id="D0A0G2"/>
<feature type="compositionally biased region" description="Polar residues" evidence="1">
    <location>
        <begin position="86"/>
        <end position="101"/>
    </location>
</feature>
<dbReference type="EMBL" id="FN554973">
    <property type="protein sequence ID" value="CBH16720.1"/>
    <property type="molecule type" value="Genomic_DNA"/>
</dbReference>
<feature type="region of interest" description="Disordered" evidence="1">
    <location>
        <begin position="65"/>
        <end position="116"/>
    </location>
</feature>
<evidence type="ECO:0000313" key="2">
    <source>
        <dbReference type="EMBL" id="CBH16720.1"/>
    </source>
</evidence>
<feature type="compositionally biased region" description="Basic residues" evidence="1">
    <location>
        <begin position="102"/>
        <end position="116"/>
    </location>
</feature>
<sequence>MQNMYGISNSHISVAVHIRAWVCLPARRQRGNTCTVGKEGRKLKTSFFLFSVTEAPAKLCNSTALRTNTHTQTPTHTRLQRERHAATSNWHSPRTEQNTTHKNQRKAKRSYKQLAA</sequence>
<gene>
    <name evidence="2" type="ORF">TbgDal_X18230</name>
</gene>
<reference evidence="3" key="1">
    <citation type="journal article" date="2010" name="PLoS Negl. Trop. Dis.">
        <title>The genome sequence of Trypanosoma brucei gambiense, causative agent of chronic human african trypanosomiasis.</title>
        <authorList>
            <person name="Jackson A.P."/>
            <person name="Sanders M."/>
            <person name="Berry A."/>
            <person name="McQuillan J."/>
            <person name="Aslett M.A."/>
            <person name="Quail M.A."/>
            <person name="Chukualim B."/>
            <person name="Capewell P."/>
            <person name="MacLeod A."/>
            <person name="Melville S.E."/>
            <person name="Gibson W."/>
            <person name="Barry J.D."/>
            <person name="Berriman M."/>
            <person name="Hertz-Fowler C."/>
        </authorList>
    </citation>
    <scope>NUCLEOTIDE SEQUENCE [LARGE SCALE GENOMIC DNA]</scope>
    <source>
        <strain evidence="3">MHOM/CI/86/DAL972</strain>
    </source>
</reference>
<feature type="compositionally biased region" description="Low complexity" evidence="1">
    <location>
        <begin position="65"/>
        <end position="77"/>
    </location>
</feature>
<dbReference type="Proteomes" id="UP000002316">
    <property type="component" value="Chromosome 10"/>
</dbReference>
<dbReference type="KEGG" id="tbg:TbgDal_X18230"/>
<accession>D0A0G2</accession>